<dbReference type="InterPro" id="IPR002131">
    <property type="entry name" value="Gphrmn_rcpt_fam"/>
</dbReference>
<comment type="subcellular location">
    <subcellularLocation>
        <location evidence="1">Membrane</location>
    </subcellularLocation>
</comment>
<dbReference type="CTD" id="6759184"/>
<keyword evidence="3 7" id="KW-0812">Transmembrane</keyword>
<dbReference type="KEGG" id="tad:TRIADDRAFT_33357"/>
<dbReference type="FunCoup" id="B3SCM2">
    <property type="interactions" value="187"/>
</dbReference>
<dbReference type="PANTHER" id="PTHR24372:SF77">
    <property type="entry name" value="G-PROTEIN COUPLED RECEPTORS FAMILY 1 PROFILE DOMAIN-CONTAINING PROTEIN"/>
    <property type="match status" value="1"/>
</dbReference>
<dbReference type="InParanoid" id="B3SCM2"/>
<reference evidence="9 10" key="1">
    <citation type="journal article" date="2008" name="Nature">
        <title>The Trichoplax genome and the nature of placozoans.</title>
        <authorList>
            <person name="Srivastava M."/>
            <person name="Begovic E."/>
            <person name="Chapman J."/>
            <person name="Putnam N.H."/>
            <person name="Hellsten U."/>
            <person name="Kawashima T."/>
            <person name="Kuo A."/>
            <person name="Mitros T."/>
            <person name="Salamov A."/>
            <person name="Carpenter M.L."/>
            <person name="Signorovitch A.Y."/>
            <person name="Moreno M.A."/>
            <person name="Kamm K."/>
            <person name="Grimwood J."/>
            <person name="Schmutz J."/>
            <person name="Shapiro H."/>
            <person name="Grigoriev I.V."/>
            <person name="Buss L.W."/>
            <person name="Schierwater B."/>
            <person name="Dellaporta S.L."/>
            <person name="Rokhsar D.S."/>
        </authorList>
    </citation>
    <scope>NUCLEOTIDE SEQUENCE [LARGE SCALE GENOMIC DNA]</scope>
    <source>
        <strain evidence="9 10">Grell-BS-1999</strain>
    </source>
</reference>
<keyword evidence="2" id="KW-0433">Leucine-rich repeat</keyword>
<feature type="transmembrane region" description="Helical" evidence="7">
    <location>
        <begin position="312"/>
        <end position="334"/>
    </location>
</feature>
<dbReference type="PhylomeDB" id="B3SCM2"/>
<dbReference type="PROSITE" id="PS50262">
    <property type="entry name" value="G_PROTEIN_RECEP_F1_2"/>
    <property type="match status" value="1"/>
</dbReference>
<dbReference type="GO" id="GO:0007189">
    <property type="term" value="P:adenylate cyclase-activating G protein-coupled receptor signaling pathway"/>
    <property type="evidence" value="ECO:0000318"/>
    <property type="project" value="GO_Central"/>
</dbReference>
<dbReference type="InterPro" id="IPR017452">
    <property type="entry name" value="GPCR_Rhodpsn_7TM"/>
</dbReference>
<keyword evidence="4" id="KW-0677">Repeat</keyword>
<keyword evidence="5 7" id="KW-1133">Transmembrane helix</keyword>
<dbReference type="Gene3D" id="1.20.1070.10">
    <property type="entry name" value="Rhodopsin 7-helix transmembrane proteins"/>
    <property type="match status" value="1"/>
</dbReference>
<dbReference type="PANTHER" id="PTHR24372">
    <property type="entry name" value="GLYCOPROTEIN HORMONE RECEPTOR"/>
    <property type="match status" value="1"/>
</dbReference>
<dbReference type="eggNOG" id="KOG2087">
    <property type="taxonomic scope" value="Eukaryota"/>
</dbReference>
<accession>B3SCM2</accession>
<evidence type="ECO:0000256" key="2">
    <source>
        <dbReference type="ARBA" id="ARBA00022614"/>
    </source>
</evidence>
<dbReference type="GO" id="GO:0008528">
    <property type="term" value="F:G protein-coupled peptide receptor activity"/>
    <property type="evidence" value="ECO:0000318"/>
    <property type="project" value="GO_Central"/>
</dbReference>
<dbReference type="HOGENOM" id="CLU_006130_0_1_1"/>
<sequence length="337" mass="37429">LHKNSLTSLSPGMFQGLQNLRYLASTRAYLCCIVPAKITTCSPTPDLDSASSCENILAHISLRLAVWIMGIASFIGNILVVTLHHTNNNQKMSKATELVFSNLALSDFLMSIYLFIIGVADVIYRDRYSQYAEEWLSSPACFIASFLISTSSLMSVIMMLFISIDRYLITANPFASLDGRYKRTKIALIVGWILACTFISIPVIMGTNQIGDRRLHEFSSICSPSNLSDKFYAGWVLAFVIIQFLCWAATLIVYVLLIISVSKTQQSVRSSAQSRNFTIAIRLSIILVTDLIAWLPVYVISAMTIIQGKLNIFTLQFAIILAVPLNSAINPYIYTAT</sequence>
<evidence type="ECO:0000313" key="10">
    <source>
        <dbReference type="Proteomes" id="UP000009022"/>
    </source>
</evidence>
<dbReference type="RefSeq" id="XP_002117971.1">
    <property type="nucleotide sequence ID" value="XM_002117935.1"/>
</dbReference>
<dbReference type="Proteomes" id="UP000009022">
    <property type="component" value="Unassembled WGS sequence"/>
</dbReference>
<name>B3SCM2_TRIAD</name>
<keyword evidence="6 7" id="KW-0472">Membrane</keyword>
<dbReference type="GO" id="GO:0005886">
    <property type="term" value="C:plasma membrane"/>
    <property type="evidence" value="ECO:0000318"/>
    <property type="project" value="GO_Central"/>
</dbReference>
<dbReference type="GO" id="GO:0016500">
    <property type="term" value="F:protein-hormone receptor activity"/>
    <property type="evidence" value="ECO:0007669"/>
    <property type="project" value="InterPro"/>
</dbReference>
<evidence type="ECO:0000256" key="4">
    <source>
        <dbReference type="ARBA" id="ARBA00022737"/>
    </source>
</evidence>
<feature type="transmembrane region" description="Helical" evidence="7">
    <location>
        <begin position="104"/>
        <end position="124"/>
    </location>
</feature>
<evidence type="ECO:0000313" key="9">
    <source>
        <dbReference type="EMBL" id="EDV19539.1"/>
    </source>
</evidence>
<dbReference type="OrthoDB" id="6022531at2759"/>
<dbReference type="FunFam" id="1.20.1070.10:FF:000263">
    <property type="entry name" value="G-protein coupled receptor GRL101-like protein"/>
    <property type="match status" value="1"/>
</dbReference>
<dbReference type="CDD" id="cd14980">
    <property type="entry name" value="7tmA_Glycoprotein_LRR_R-like"/>
    <property type="match status" value="1"/>
</dbReference>
<evidence type="ECO:0000256" key="5">
    <source>
        <dbReference type="ARBA" id="ARBA00022989"/>
    </source>
</evidence>
<evidence type="ECO:0000259" key="8">
    <source>
        <dbReference type="PROSITE" id="PS50262"/>
    </source>
</evidence>
<protein>
    <recommendedName>
        <fullName evidence="8">G-protein coupled receptors family 1 profile domain-containing protein</fullName>
    </recommendedName>
</protein>
<dbReference type="InterPro" id="IPR000276">
    <property type="entry name" value="GPCR_Rhodpsn"/>
</dbReference>
<keyword evidence="10" id="KW-1185">Reference proteome</keyword>
<dbReference type="OMA" id="IANCETT"/>
<evidence type="ECO:0000256" key="1">
    <source>
        <dbReference type="ARBA" id="ARBA00004370"/>
    </source>
</evidence>
<gene>
    <name evidence="9" type="ORF">TRIADDRAFT_33357</name>
</gene>
<feature type="non-terminal residue" evidence="9">
    <location>
        <position position="1"/>
    </location>
</feature>
<feature type="domain" description="G-protein coupled receptors family 1 profile" evidence="8">
    <location>
        <begin position="76"/>
        <end position="334"/>
    </location>
</feature>
<dbReference type="GO" id="GO:0009755">
    <property type="term" value="P:hormone-mediated signaling pathway"/>
    <property type="evidence" value="ECO:0000318"/>
    <property type="project" value="GO_Central"/>
</dbReference>
<feature type="transmembrane region" description="Helical" evidence="7">
    <location>
        <begin position="136"/>
        <end position="164"/>
    </location>
</feature>
<feature type="transmembrane region" description="Helical" evidence="7">
    <location>
        <begin position="232"/>
        <end position="259"/>
    </location>
</feature>
<dbReference type="STRING" id="10228.B3SCM2"/>
<dbReference type="Pfam" id="PF00001">
    <property type="entry name" value="7tm_1"/>
    <property type="match status" value="1"/>
</dbReference>
<organism evidence="9 10">
    <name type="scientific">Trichoplax adhaerens</name>
    <name type="common">Trichoplax reptans</name>
    <dbReference type="NCBI Taxonomy" id="10228"/>
    <lineage>
        <taxon>Eukaryota</taxon>
        <taxon>Metazoa</taxon>
        <taxon>Placozoa</taxon>
        <taxon>Uniplacotomia</taxon>
        <taxon>Trichoplacea</taxon>
        <taxon>Trichoplacidae</taxon>
        <taxon>Trichoplax</taxon>
    </lineage>
</organism>
<dbReference type="AlphaFoldDB" id="B3SCM2"/>
<feature type="non-terminal residue" evidence="9">
    <location>
        <position position="337"/>
    </location>
</feature>
<feature type="transmembrane region" description="Helical" evidence="7">
    <location>
        <begin position="280"/>
        <end position="306"/>
    </location>
</feature>
<dbReference type="PRINTS" id="PR00237">
    <property type="entry name" value="GPCRRHODOPSN"/>
</dbReference>
<dbReference type="SUPFAM" id="SSF81321">
    <property type="entry name" value="Family A G protein-coupled receptor-like"/>
    <property type="match status" value="1"/>
</dbReference>
<dbReference type="GeneID" id="6759184"/>
<feature type="transmembrane region" description="Helical" evidence="7">
    <location>
        <begin position="64"/>
        <end position="83"/>
    </location>
</feature>
<dbReference type="EMBL" id="DS985271">
    <property type="protein sequence ID" value="EDV19539.1"/>
    <property type="molecule type" value="Genomic_DNA"/>
</dbReference>
<evidence type="ECO:0000256" key="7">
    <source>
        <dbReference type="SAM" id="Phobius"/>
    </source>
</evidence>
<proteinExistence type="predicted"/>
<evidence type="ECO:0000256" key="6">
    <source>
        <dbReference type="ARBA" id="ARBA00023136"/>
    </source>
</evidence>
<dbReference type="PRINTS" id="PR00373">
    <property type="entry name" value="GLYCHORMONER"/>
</dbReference>
<evidence type="ECO:0000256" key="3">
    <source>
        <dbReference type="ARBA" id="ARBA00022692"/>
    </source>
</evidence>
<feature type="transmembrane region" description="Helical" evidence="7">
    <location>
        <begin position="185"/>
        <end position="205"/>
    </location>
</feature>